<feature type="domain" description="Thioredoxin" evidence="1">
    <location>
        <begin position="23"/>
        <end position="112"/>
    </location>
</feature>
<evidence type="ECO:0000313" key="3">
    <source>
        <dbReference type="Proteomes" id="UP000304900"/>
    </source>
</evidence>
<dbReference type="SUPFAM" id="SSF52833">
    <property type="entry name" value="Thioredoxin-like"/>
    <property type="match status" value="1"/>
</dbReference>
<dbReference type="EMBL" id="SZVO01000004">
    <property type="protein sequence ID" value="TKT92238.1"/>
    <property type="molecule type" value="Genomic_DNA"/>
</dbReference>
<dbReference type="AlphaFoldDB" id="A0A4U6D7X7"/>
<dbReference type="GO" id="GO:0016209">
    <property type="term" value="F:antioxidant activity"/>
    <property type="evidence" value="ECO:0007669"/>
    <property type="project" value="InterPro"/>
</dbReference>
<dbReference type="PANTHER" id="PTHR42852">
    <property type="entry name" value="THIOL:DISULFIDE INTERCHANGE PROTEIN DSBE"/>
    <property type="match status" value="1"/>
</dbReference>
<name>A0A4U6D7X7_9BACT</name>
<dbReference type="InterPro" id="IPR050553">
    <property type="entry name" value="Thioredoxin_ResA/DsbE_sf"/>
</dbReference>
<protein>
    <submittedName>
        <fullName evidence="2">TlpA family protein disulfide reductase</fullName>
    </submittedName>
</protein>
<dbReference type="PROSITE" id="PS51352">
    <property type="entry name" value="THIOREDOXIN_2"/>
    <property type="match status" value="1"/>
</dbReference>
<dbReference type="Gene3D" id="3.40.30.10">
    <property type="entry name" value="Glutaredoxin"/>
    <property type="match status" value="1"/>
</dbReference>
<gene>
    <name evidence="2" type="ORF">FDK13_09645</name>
</gene>
<dbReference type="CDD" id="cd02966">
    <property type="entry name" value="TlpA_like_family"/>
    <property type="match status" value="1"/>
</dbReference>
<evidence type="ECO:0000313" key="2">
    <source>
        <dbReference type="EMBL" id="TKT92238.1"/>
    </source>
</evidence>
<dbReference type="RefSeq" id="WP_137339783.1">
    <property type="nucleotide sequence ID" value="NZ_BSQH01000007.1"/>
</dbReference>
<comment type="caution">
    <text evidence="2">The sequence shown here is derived from an EMBL/GenBank/DDBJ whole genome shotgun (WGS) entry which is preliminary data.</text>
</comment>
<dbReference type="Proteomes" id="UP000304900">
    <property type="component" value="Unassembled WGS sequence"/>
</dbReference>
<evidence type="ECO:0000259" key="1">
    <source>
        <dbReference type="PROSITE" id="PS51352"/>
    </source>
</evidence>
<dbReference type="Pfam" id="PF00578">
    <property type="entry name" value="AhpC-TSA"/>
    <property type="match status" value="1"/>
</dbReference>
<proteinExistence type="predicted"/>
<dbReference type="InterPro" id="IPR000866">
    <property type="entry name" value="AhpC/TSA"/>
</dbReference>
<dbReference type="OrthoDB" id="6399635at2"/>
<dbReference type="GO" id="GO:0016491">
    <property type="term" value="F:oxidoreductase activity"/>
    <property type="evidence" value="ECO:0007669"/>
    <property type="project" value="InterPro"/>
</dbReference>
<dbReference type="InterPro" id="IPR013766">
    <property type="entry name" value="Thioredoxin_domain"/>
</dbReference>
<reference evidence="2 3" key="1">
    <citation type="submission" date="2019-05" db="EMBL/GenBank/DDBJ databases">
        <title>Dyadobacter AR-3-8 sp. nov., isolated from arctic soil.</title>
        <authorList>
            <person name="Chaudhary D.K."/>
        </authorList>
    </citation>
    <scope>NUCLEOTIDE SEQUENCE [LARGE SCALE GENOMIC DNA]</scope>
    <source>
        <strain evidence="2 3">AR-3-8</strain>
    </source>
</reference>
<dbReference type="PANTHER" id="PTHR42852:SF13">
    <property type="entry name" value="PROTEIN DIPZ"/>
    <property type="match status" value="1"/>
</dbReference>
<organism evidence="2 3">
    <name type="scientific">Dyadobacter frigoris</name>
    <dbReference type="NCBI Taxonomy" id="2576211"/>
    <lineage>
        <taxon>Bacteria</taxon>
        <taxon>Pseudomonadati</taxon>
        <taxon>Bacteroidota</taxon>
        <taxon>Cytophagia</taxon>
        <taxon>Cytophagales</taxon>
        <taxon>Spirosomataceae</taxon>
        <taxon>Dyadobacter</taxon>
    </lineage>
</organism>
<keyword evidence="3" id="KW-1185">Reference proteome</keyword>
<accession>A0A4U6D7X7</accession>
<sequence length="112" mass="12761">MINRFYLTILFILPGEITYGQSPKIGDKLPYFTLDRVINSKQNIIKAEDLRGKIAIIEFWGTWCAPCIPAMTHLDVLQKHFSNDLVVIAVSDDSKERLQKFLTKNPISIPLA</sequence>
<dbReference type="InterPro" id="IPR036249">
    <property type="entry name" value="Thioredoxin-like_sf"/>
</dbReference>